<dbReference type="Gene3D" id="3.40.50.1820">
    <property type="entry name" value="alpha/beta hydrolase"/>
    <property type="match status" value="1"/>
</dbReference>
<proteinExistence type="predicted"/>
<dbReference type="InterPro" id="IPR029058">
    <property type="entry name" value="AB_hydrolase_fold"/>
</dbReference>
<protein>
    <submittedName>
        <fullName evidence="3">Alpha/beta fold hydrolase</fullName>
    </submittedName>
</protein>
<reference evidence="3 4" key="1">
    <citation type="submission" date="2021-05" db="EMBL/GenBank/DDBJ databases">
        <title>Genetic and Functional Diversity in Clade A Lucinid endosymbionts from the Bahamas.</title>
        <authorList>
            <person name="Giani N.M."/>
            <person name="Engel A.S."/>
            <person name="Campbell B.J."/>
        </authorList>
    </citation>
    <scope>NUCLEOTIDE SEQUENCE [LARGE SCALE GENOMIC DNA]</scope>
    <source>
        <strain evidence="3">LUC16012Gg_MoonRockCtena</strain>
    </source>
</reference>
<sequence>MKRFILSLLLALFCLPLHADVAVLIHGYLGSAHSWHASGVNAALVQHGWQPAGVFTPRGLLPAASETPGNKFYSVELPSMDAVGLQAELLRGMLALVAQRHPDEPIILVGHSAGGVVARMALVRGGVKNQKALITIASPHLGTVRAVEALDETDDPFPISMVKEFFSGELYDVVRDSWAVLLDLVPERPGNLLFWLNRQSHPAIRYVSIVRTGPVGMGDELVPAFSQDMNNIQALKGQSATRLYAVSHALQPIDGRVLAELMAEL</sequence>
<feature type="signal peptide" evidence="1">
    <location>
        <begin position="1"/>
        <end position="19"/>
    </location>
</feature>
<keyword evidence="3" id="KW-0378">Hydrolase</keyword>
<evidence type="ECO:0000313" key="3">
    <source>
        <dbReference type="EMBL" id="MBT2989753.1"/>
    </source>
</evidence>
<feature type="domain" description="GPI inositol-deacylase PGAP1-like alpha/beta" evidence="2">
    <location>
        <begin position="90"/>
        <end position="148"/>
    </location>
</feature>
<organism evidence="3 4">
    <name type="scientific">Candidatus Thiodiazotropha taylori</name>
    <dbReference type="NCBI Taxonomy" id="2792791"/>
    <lineage>
        <taxon>Bacteria</taxon>
        <taxon>Pseudomonadati</taxon>
        <taxon>Pseudomonadota</taxon>
        <taxon>Gammaproteobacteria</taxon>
        <taxon>Chromatiales</taxon>
        <taxon>Sedimenticolaceae</taxon>
        <taxon>Candidatus Thiodiazotropha</taxon>
    </lineage>
</organism>
<evidence type="ECO:0000256" key="1">
    <source>
        <dbReference type="SAM" id="SignalP"/>
    </source>
</evidence>
<dbReference type="SUPFAM" id="SSF53474">
    <property type="entry name" value="alpha/beta-Hydrolases"/>
    <property type="match status" value="1"/>
</dbReference>
<dbReference type="Pfam" id="PF07819">
    <property type="entry name" value="PGAP1"/>
    <property type="match status" value="1"/>
</dbReference>
<name>A0A944MD74_9GAMM</name>
<accession>A0A944MD74</accession>
<dbReference type="EMBL" id="JAHHGM010000010">
    <property type="protein sequence ID" value="MBT2989753.1"/>
    <property type="molecule type" value="Genomic_DNA"/>
</dbReference>
<dbReference type="GO" id="GO:0016788">
    <property type="term" value="F:hydrolase activity, acting on ester bonds"/>
    <property type="evidence" value="ECO:0007669"/>
    <property type="project" value="InterPro"/>
</dbReference>
<dbReference type="InterPro" id="IPR012908">
    <property type="entry name" value="PGAP1-ab_dom-like"/>
</dbReference>
<dbReference type="Proteomes" id="UP000770889">
    <property type="component" value="Unassembled WGS sequence"/>
</dbReference>
<dbReference type="AlphaFoldDB" id="A0A944MD74"/>
<keyword evidence="1" id="KW-0732">Signal</keyword>
<gene>
    <name evidence="3" type="ORF">KME65_12390</name>
</gene>
<comment type="caution">
    <text evidence="3">The sequence shown here is derived from an EMBL/GenBank/DDBJ whole genome shotgun (WGS) entry which is preliminary data.</text>
</comment>
<evidence type="ECO:0000313" key="4">
    <source>
        <dbReference type="Proteomes" id="UP000770889"/>
    </source>
</evidence>
<feature type="chain" id="PRO_5036957662" evidence="1">
    <location>
        <begin position="20"/>
        <end position="265"/>
    </location>
</feature>
<evidence type="ECO:0000259" key="2">
    <source>
        <dbReference type="Pfam" id="PF07819"/>
    </source>
</evidence>